<dbReference type="GO" id="GO:0004846">
    <property type="term" value="F:urate oxidase activity"/>
    <property type="evidence" value="ECO:0007669"/>
    <property type="project" value="UniProtKB-EC"/>
</dbReference>
<dbReference type="UniPathway" id="UPA00394">
    <property type="reaction ID" value="UER00650"/>
</dbReference>
<evidence type="ECO:0000256" key="7">
    <source>
        <dbReference type="PIRSR" id="PIRSR000241-2"/>
    </source>
</evidence>
<evidence type="ECO:0000256" key="6">
    <source>
        <dbReference type="PIRSR" id="PIRSR000241-1"/>
    </source>
</evidence>
<dbReference type="Gene3D" id="3.10.270.10">
    <property type="entry name" value="Urate Oxidase"/>
    <property type="match status" value="1"/>
</dbReference>
<evidence type="ECO:0000256" key="3">
    <source>
        <dbReference type="ARBA" id="ARBA00022631"/>
    </source>
</evidence>
<evidence type="ECO:0000313" key="11">
    <source>
        <dbReference type="Proteomes" id="UP000635606"/>
    </source>
</evidence>
<comment type="similarity">
    <text evidence="2 5 8">Belongs to the uricase family.</text>
</comment>
<keyword evidence="3 5" id="KW-0659">Purine metabolism</keyword>
<evidence type="ECO:0000256" key="8">
    <source>
        <dbReference type="RuleBase" id="RU004455"/>
    </source>
</evidence>
<feature type="binding site" evidence="7">
    <location>
        <position position="151"/>
    </location>
    <ligand>
        <name>urate</name>
        <dbReference type="ChEBI" id="CHEBI:17775"/>
    </ligand>
</feature>
<dbReference type="RefSeq" id="WP_203927287.1">
    <property type="nucleotide sequence ID" value="NZ_BOPH01000024.1"/>
</dbReference>
<evidence type="ECO:0000256" key="2">
    <source>
        <dbReference type="ARBA" id="ARBA00009760"/>
    </source>
</evidence>
<dbReference type="GO" id="GO:0019628">
    <property type="term" value="P:urate catabolic process"/>
    <property type="evidence" value="ECO:0007669"/>
    <property type="project" value="UniProtKB-UniPathway"/>
</dbReference>
<dbReference type="GO" id="GO:0006144">
    <property type="term" value="P:purine nucleobase metabolic process"/>
    <property type="evidence" value="ECO:0007669"/>
    <property type="project" value="UniProtKB-KW"/>
</dbReference>
<dbReference type="EC" id="1.7.3.3" evidence="5 8"/>
<feature type="binding site" evidence="7">
    <location>
        <position position="57"/>
    </location>
    <ligand>
        <name>urate</name>
        <dbReference type="ChEBI" id="CHEBI:17775"/>
    </ligand>
</feature>
<feature type="binding site" evidence="7">
    <location>
        <position position="268"/>
    </location>
    <ligand>
        <name>5-hydroxyisourate</name>
        <dbReference type="ChEBI" id="CHEBI:18072"/>
    </ligand>
</feature>
<reference evidence="10" key="1">
    <citation type="submission" date="2021-01" db="EMBL/GenBank/DDBJ databases">
        <title>Whole genome shotgun sequence of Virgisporangium ochraceum NBRC 16418.</title>
        <authorList>
            <person name="Komaki H."/>
            <person name="Tamura T."/>
        </authorList>
    </citation>
    <scope>NUCLEOTIDE SEQUENCE</scope>
    <source>
        <strain evidence="10">NBRC 16418</strain>
    </source>
</reference>
<protein>
    <recommendedName>
        <fullName evidence="5 8">Uricase</fullName>
        <ecNumber evidence="5 8">1.7.3.3</ecNumber>
    </recommendedName>
    <alternativeName>
        <fullName evidence="5">Urate oxidase</fullName>
    </alternativeName>
</protein>
<comment type="catalytic activity">
    <reaction evidence="5 8">
        <text>urate + O2 + H2O = 5-hydroxyisourate + H2O2</text>
        <dbReference type="Rhea" id="RHEA:21368"/>
        <dbReference type="ChEBI" id="CHEBI:15377"/>
        <dbReference type="ChEBI" id="CHEBI:15379"/>
        <dbReference type="ChEBI" id="CHEBI:16240"/>
        <dbReference type="ChEBI" id="CHEBI:17775"/>
        <dbReference type="ChEBI" id="CHEBI:18072"/>
        <dbReference type="EC" id="1.7.3.3"/>
    </reaction>
</comment>
<dbReference type="InterPro" id="IPR002042">
    <property type="entry name" value="Uricase"/>
</dbReference>
<evidence type="ECO:0000256" key="9">
    <source>
        <dbReference type="SAM" id="MobiDB-lite"/>
    </source>
</evidence>
<gene>
    <name evidence="10" type="ORF">Voc01_022530</name>
</gene>
<feature type="binding site" evidence="7">
    <location>
        <position position="57"/>
    </location>
    <ligand>
        <name>O2</name>
        <dbReference type="ChEBI" id="CHEBI:15379"/>
    </ligand>
</feature>
<dbReference type="AlphaFoldDB" id="A0A8J3ZPA5"/>
<evidence type="ECO:0000256" key="4">
    <source>
        <dbReference type="ARBA" id="ARBA00023002"/>
    </source>
</evidence>
<name>A0A8J3ZPA5_9ACTN</name>
<sequence length="316" mass="33551">MAITLGPNRYGKAEVRMVHVDRSTDSHVLTDLNVSVALSGDLDAAHTAGDNTNVLPTDTQKNTVYAFAAEHGVGAVEDFALRLGRHFVTTPSITGALVTIEAYPWRRLGPHSFERGGGETRTARVTVTRDDEHVVSGVTGLVLMNTTDSEFVGFIRDRYTTLSEATDRILATSVTAAWRHAAVPARDASASGPGASAAATETGASAGATRSAAPAADWNASYAAARKALADAFTGTYSRALQETLFAMGRAVLGSGTGLAEVRLSLPNRHHFLVDTAPFGLRNEGTVFHADDRPYGLIEATVLDDERPEAPRAWTF</sequence>
<dbReference type="SUPFAM" id="SSF55620">
    <property type="entry name" value="Tetrahydrobiopterin biosynthesis enzymes-like"/>
    <property type="match status" value="2"/>
</dbReference>
<dbReference type="Proteomes" id="UP000635606">
    <property type="component" value="Unassembled WGS sequence"/>
</dbReference>
<feature type="binding site" evidence="7">
    <location>
        <position position="57"/>
    </location>
    <ligand>
        <name>5-hydroxyisourate</name>
        <dbReference type="ChEBI" id="CHEBI:18072"/>
    </ligand>
</feature>
<feature type="binding site" evidence="7">
    <location>
        <position position="58"/>
    </location>
    <ligand>
        <name>urate</name>
        <dbReference type="ChEBI" id="CHEBI:17775"/>
    </ligand>
</feature>
<comment type="caution">
    <text evidence="10">The sequence shown here is derived from an EMBL/GenBank/DDBJ whole genome shotgun (WGS) entry which is preliminary data.</text>
</comment>
<dbReference type="NCBIfam" id="TIGR03383">
    <property type="entry name" value="urate_oxi"/>
    <property type="match status" value="1"/>
</dbReference>
<dbReference type="PANTHER" id="PTHR42874:SF1">
    <property type="entry name" value="URICASE"/>
    <property type="match status" value="1"/>
</dbReference>
<feature type="active site" description="Charge relay system" evidence="6">
    <location>
        <position position="12"/>
    </location>
</feature>
<feature type="binding site" evidence="7">
    <location>
        <position position="168"/>
    </location>
    <ligand>
        <name>5-hydroxyisourate</name>
        <dbReference type="ChEBI" id="CHEBI:18072"/>
    </ligand>
</feature>
<dbReference type="PANTHER" id="PTHR42874">
    <property type="entry name" value="URICASE"/>
    <property type="match status" value="1"/>
</dbReference>
<accession>A0A8J3ZPA5</accession>
<feature type="binding site" evidence="7">
    <location>
        <position position="268"/>
    </location>
    <ligand>
        <name>O2</name>
        <dbReference type="ChEBI" id="CHEBI:15379"/>
    </ligand>
</feature>
<feature type="binding site" evidence="7">
    <location>
        <position position="268"/>
    </location>
    <ligand>
        <name>urate</name>
        <dbReference type="ChEBI" id="CHEBI:17775"/>
    </ligand>
</feature>
<proteinExistence type="inferred from homology"/>
<evidence type="ECO:0000256" key="1">
    <source>
        <dbReference type="ARBA" id="ARBA00004831"/>
    </source>
</evidence>
<evidence type="ECO:0000256" key="5">
    <source>
        <dbReference type="PIRNR" id="PIRNR000241"/>
    </source>
</evidence>
<dbReference type="Pfam" id="PF01014">
    <property type="entry name" value="Uricase"/>
    <property type="match status" value="2"/>
</dbReference>
<dbReference type="EMBL" id="BOPH01000024">
    <property type="protein sequence ID" value="GIJ67336.1"/>
    <property type="molecule type" value="Genomic_DNA"/>
</dbReference>
<feature type="binding site" evidence="7">
    <location>
        <position position="242"/>
    </location>
    <ligand>
        <name>urate</name>
        <dbReference type="ChEBI" id="CHEBI:17775"/>
    </ligand>
</feature>
<feature type="binding site" evidence="7">
    <location>
        <position position="151"/>
    </location>
    <ligand>
        <name>5-hydroxyisourate</name>
        <dbReference type="ChEBI" id="CHEBI:18072"/>
    </ligand>
</feature>
<keyword evidence="11" id="KW-1185">Reference proteome</keyword>
<organism evidence="10 11">
    <name type="scientific">Virgisporangium ochraceum</name>
    <dbReference type="NCBI Taxonomy" id="65505"/>
    <lineage>
        <taxon>Bacteria</taxon>
        <taxon>Bacillati</taxon>
        <taxon>Actinomycetota</taxon>
        <taxon>Actinomycetes</taxon>
        <taxon>Micromonosporales</taxon>
        <taxon>Micromonosporaceae</taxon>
        <taxon>Virgisporangium</taxon>
    </lineage>
</organism>
<dbReference type="PRINTS" id="PR00093">
    <property type="entry name" value="URICASE"/>
</dbReference>
<keyword evidence="4 5" id="KW-0560">Oxidoreductase</keyword>
<comment type="function">
    <text evidence="5 8">Catalyzes the oxidation of uric acid to 5-hydroxyisourate, which is further processed to form (S)-allantoin.</text>
</comment>
<feature type="active site" description="Charge relay system" evidence="6">
    <location>
        <position position="270"/>
    </location>
</feature>
<dbReference type="PIRSF" id="PIRSF000241">
    <property type="entry name" value="Urate_oxidase"/>
    <property type="match status" value="1"/>
</dbReference>
<feature type="binding site" evidence="7">
    <location>
        <position position="242"/>
    </location>
    <ligand>
        <name>5-hydroxyisourate</name>
        <dbReference type="ChEBI" id="CHEBI:18072"/>
    </ligand>
</feature>
<feature type="binding site" evidence="7">
    <location>
        <position position="168"/>
    </location>
    <ligand>
        <name>urate</name>
        <dbReference type="ChEBI" id="CHEBI:17775"/>
    </ligand>
</feature>
<comment type="pathway">
    <text evidence="1 5">Purine metabolism; urate degradation; (S)-allantoin from urate: step 1/3.</text>
</comment>
<feature type="active site" description="Charge relay system" evidence="6">
    <location>
        <position position="57"/>
    </location>
</feature>
<feature type="region of interest" description="Disordered" evidence="9">
    <location>
        <begin position="185"/>
        <end position="210"/>
    </location>
</feature>
<evidence type="ECO:0000313" key="10">
    <source>
        <dbReference type="EMBL" id="GIJ67336.1"/>
    </source>
</evidence>